<keyword evidence="6" id="KW-1185">Reference proteome</keyword>
<name>A0ABP9NU10_9BACT</name>
<reference evidence="6" key="1">
    <citation type="journal article" date="2019" name="Int. J. Syst. Evol. Microbiol.">
        <title>The Global Catalogue of Microorganisms (GCM) 10K type strain sequencing project: providing services to taxonomists for standard genome sequencing and annotation.</title>
        <authorList>
            <consortium name="The Broad Institute Genomics Platform"/>
            <consortium name="The Broad Institute Genome Sequencing Center for Infectious Disease"/>
            <person name="Wu L."/>
            <person name="Ma J."/>
        </authorList>
    </citation>
    <scope>NUCLEOTIDE SEQUENCE [LARGE SCALE GENOMIC DNA]</scope>
    <source>
        <strain evidence="6">JCM 18053</strain>
    </source>
</reference>
<comment type="caution">
    <text evidence="5">The sequence shown here is derived from an EMBL/GenBank/DDBJ whole genome shotgun (WGS) entry which is preliminary data.</text>
</comment>
<dbReference type="InterPro" id="IPR052039">
    <property type="entry name" value="Caspase-related_regulators"/>
</dbReference>
<evidence type="ECO:0000256" key="3">
    <source>
        <dbReference type="SAM" id="SignalP"/>
    </source>
</evidence>
<dbReference type="PRINTS" id="PR00376">
    <property type="entry name" value="IL1BCENZYME"/>
</dbReference>
<dbReference type="InterPro" id="IPR015917">
    <property type="entry name" value="Pept_C14A"/>
</dbReference>
<keyword evidence="2" id="KW-0802">TPR repeat</keyword>
<dbReference type="InterPro" id="IPR029030">
    <property type="entry name" value="Caspase-like_dom_sf"/>
</dbReference>
<dbReference type="InterPro" id="IPR011990">
    <property type="entry name" value="TPR-like_helical_dom_sf"/>
</dbReference>
<dbReference type="InterPro" id="IPR019734">
    <property type="entry name" value="TPR_rpt"/>
</dbReference>
<dbReference type="PROSITE" id="PS50005">
    <property type="entry name" value="TPR"/>
    <property type="match status" value="1"/>
</dbReference>
<dbReference type="SUPFAM" id="SSF48452">
    <property type="entry name" value="TPR-like"/>
    <property type="match status" value="1"/>
</dbReference>
<dbReference type="Proteomes" id="UP001499852">
    <property type="component" value="Unassembled WGS sequence"/>
</dbReference>
<keyword evidence="3" id="KW-0732">Signal</keyword>
<dbReference type="SMART" id="SM00028">
    <property type="entry name" value="TPR"/>
    <property type="match status" value="2"/>
</dbReference>
<sequence>MNLCIHLFLGLCLLSLNLQAATEANRRTALVIGNARYEPLVGPLRNTSNDAKAVAKTLRELGFAVIEKHNVTRDQLLKAVLEFRSTLAGAEVALFYFAGHGIAVAGSNYLIPLKSGYSPEGADDITLRLLAETRLFNVEQAVADMSTAGARCNLVILDACRTTALSRTGRTRDAAAPGGLNEMKPPAGSLIAFATDAGQTALDGDGTHGLYTEEWLKHLSTPGLTIEQVFKRTRAGVLERSQGGQIPAEYSRLIGDDIYIAGASAAPAPAMPNTAPVIPSQTQIMNLAKAGMAEECADALLSVAEAQGPGAYAAEPLGLLLEQAKENLKEATTGGPKVETAATNCQQVLRVLALCLPSTHESYQPFQAKAHNRHGDALLLLGHAPEAIAAFDTAQALDPADAYILYNRGRAHAALGNLEKARADFTSASNPKLNQPKARKLAEEALAKLK</sequence>
<evidence type="ECO:0000259" key="4">
    <source>
        <dbReference type="PROSITE" id="PS50208"/>
    </source>
</evidence>
<feature type="domain" description="Caspase family p20" evidence="4">
    <location>
        <begin position="25"/>
        <end position="164"/>
    </location>
</feature>
<dbReference type="Gene3D" id="3.40.50.1460">
    <property type="match status" value="1"/>
</dbReference>
<protein>
    <recommendedName>
        <fullName evidence="4">Caspase family p20 domain-containing protein</fullName>
    </recommendedName>
</protein>
<dbReference type="InterPro" id="IPR001309">
    <property type="entry name" value="Pept_C14_p20"/>
</dbReference>
<dbReference type="PANTHER" id="PTHR22576:SF37">
    <property type="entry name" value="MUCOSA-ASSOCIATED LYMPHOID TISSUE LYMPHOMA TRANSLOCATION PROTEIN 1"/>
    <property type="match status" value="1"/>
</dbReference>
<feature type="repeat" description="TPR" evidence="2">
    <location>
        <begin position="368"/>
        <end position="401"/>
    </location>
</feature>
<evidence type="ECO:0000313" key="6">
    <source>
        <dbReference type="Proteomes" id="UP001499852"/>
    </source>
</evidence>
<proteinExistence type="inferred from homology"/>
<dbReference type="Pfam" id="PF13432">
    <property type="entry name" value="TPR_16"/>
    <property type="match status" value="1"/>
</dbReference>
<accession>A0ABP9NU10</accession>
<dbReference type="RefSeq" id="WP_345734540.1">
    <property type="nucleotide sequence ID" value="NZ_BAABIA010000001.1"/>
</dbReference>
<feature type="chain" id="PRO_5045511806" description="Caspase family p20 domain-containing protein" evidence="3">
    <location>
        <begin position="21"/>
        <end position="450"/>
    </location>
</feature>
<dbReference type="SUPFAM" id="SSF52129">
    <property type="entry name" value="Caspase-like"/>
    <property type="match status" value="1"/>
</dbReference>
<dbReference type="PANTHER" id="PTHR22576">
    <property type="entry name" value="MUCOSA ASSOCIATED LYMPHOID TISSUE LYMPHOMA TRANSLOCATION PROTEIN 1/PARACASPASE"/>
    <property type="match status" value="1"/>
</dbReference>
<dbReference type="Gene3D" id="1.25.40.10">
    <property type="entry name" value="Tetratricopeptide repeat domain"/>
    <property type="match status" value="1"/>
</dbReference>
<evidence type="ECO:0000256" key="2">
    <source>
        <dbReference type="PROSITE-ProRule" id="PRU00339"/>
    </source>
</evidence>
<dbReference type="EMBL" id="BAABIA010000001">
    <property type="protein sequence ID" value="GAA5133126.1"/>
    <property type="molecule type" value="Genomic_DNA"/>
</dbReference>
<feature type="signal peptide" evidence="3">
    <location>
        <begin position="1"/>
        <end position="20"/>
    </location>
</feature>
<gene>
    <name evidence="5" type="ORF">GCM10023213_02390</name>
</gene>
<dbReference type="InterPro" id="IPR011600">
    <property type="entry name" value="Pept_C14_caspase"/>
</dbReference>
<dbReference type="PROSITE" id="PS50208">
    <property type="entry name" value="CASPASE_P20"/>
    <property type="match status" value="1"/>
</dbReference>
<evidence type="ECO:0000313" key="5">
    <source>
        <dbReference type="EMBL" id="GAA5133126.1"/>
    </source>
</evidence>
<dbReference type="Pfam" id="PF00656">
    <property type="entry name" value="Peptidase_C14"/>
    <property type="match status" value="1"/>
</dbReference>
<organism evidence="5 6">
    <name type="scientific">Prosthecobacter algae</name>
    <dbReference type="NCBI Taxonomy" id="1144682"/>
    <lineage>
        <taxon>Bacteria</taxon>
        <taxon>Pseudomonadati</taxon>
        <taxon>Verrucomicrobiota</taxon>
        <taxon>Verrucomicrobiia</taxon>
        <taxon>Verrucomicrobiales</taxon>
        <taxon>Verrucomicrobiaceae</taxon>
        <taxon>Prosthecobacter</taxon>
    </lineage>
</organism>
<evidence type="ECO:0000256" key="1">
    <source>
        <dbReference type="ARBA" id="ARBA00010134"/>
    </source>
</evidence>
<comment type="similarity">
    <text evidence="1">Belongs to the peptidase C14A family.</text>
</comment>